<evidence type="ECO:0000313" key="4">
    <source>
        <dbReference type="EMBL" id="TWO20609.1"/>
    </source>
</evidence>
<protein>
    <recommendedName>
        <fullName evidence="6">Serine acetyltransferase</fullName>
    </recommendedName>
</protein>
<keyword evidence="3" id="KW-0012">Acyltransferase</keyword>
<dbReference type="Pfam" id="PF00132">
    <property type="entry name" value="Hexapep"/>
    <property type="match status" value="1"/>
</dbReference>
<accession>A0A562XER5</accession>
<dbReference type="Proteomes" id="UP000321812">
    <property type="component" value="Unassembled WGS sequence"/>
</dbReference>
<dbReference type="InterPro" id="IPR001451">
    <property type="entry name" value="Hexapep"/>
</dbReference>
<evidence type="ECO:0000313" key="5">
    <source>
        <dbReference type="Proteomes" id="UP000321812"/>
    </source>
</evidence>
<evidence type="ECO:0000256" key="3">
    <source>
        <dbReference type="ARBA" id="ARBA00023315"/>
    </source>
</evidence>
<organism evidence="4 5">
    <name type="scientific">Campylobacter hyointestinalis</name>
    <dbReference type="NCBI Taxonomy" id="198"/>
    <lineage>
        <taxon>Bacteria</taxon>
        <taxon>Pseudomonadati</taxon>
        <taxon>Campylobacterota</taxon>
        <taxon>Epsilonproteobacteria</taxon>
        <taxon>Campylobacterales</taxon>
        <taxon>Campylobacteraceae</taxon>
        <taxon>Campylobacter</taxon>
    </lineage>
</organism>
<dbReference type="InterPro" id="IPR018357">
    <property type="entry name" value="Hexapep_transf_CS"/>
</dbReference>
<dbReference type="InterPro" id="IPR011004">
    <property type="entry name" value="Trimer_LpxA-like_sf"/>
</dbReference>
<reference evidence="4 5" key="1">
    <citation type="submission" date="2019-07" db="EMBL/GenBank/DDBJ databases">
        <title>Rapid identification of Enteric Bacteria from Whole Genome Sequences (WGS) using Average Nucleotide Identity (ANI).</title>
        <authorList>
            <person name="Lane C."/>
        </authorList>
    </citation>
    <scope>NUCLEOTIDE SEQUENCE [LARGE SCALE GENOMIC DNA]</scope>
    <source>
        <strain evidence="4 5">D2411</strain>
    </source>
</reference>
<proteinExistence type="predicted"/>
<dbReference type="GO" id="GO:0016746">
    <property type="term" value="F:acyltransferase activity"/>
    <property type="evidence" value="ECO:0007669"/>
    <property type="project" value="UniProtKB-KW"/>
</dbReference>
<evidence type="ECO:0000256" key="1">
    <source>
        <dbReference type="ARBA" id="ARBA00022679"/>
    </source>
</evidence>
<evidence type="ECO:0000256" key="2">
    <source>
        <dbReference type="ARBA" id="ARBA00022737"/>
    </source>
</evidence>
<name>A0A562XER5_CAMHY</name>
<dbReference type="EMBL" id="VOAP01000013">
    <property type="protein sequence ID" value="TWO20609.1"/>
    <property type="molecule type" value="Genomic_DNA"/>
</dbReference>
<gene>
    <name evidence="4" type="ORF">YZ82_04635</name>
</gene>
<dbReference type="SUPFAM" id="SSF51161">
    <property type="entry name" value="Trimeric LpxA-like enzymes"/>
    <property type="match status" value="1"/>
</dbReference>
<dbReference type="AlphaFoldDB" id="A0A562XER5"/>
<evidence type="ECO:0008006" key="6">
    <source>
        <dbReference type="Google" id="ProtNLM"/>
    </source>
</evidence>
<dbReference type="Gene3D" id="2.160.10.10">
    <property type="entry name" value="Hexapeptide repeat proteins"/>
    <property type="match status" value="1"/>
</dbReference>
<keyword evidence="2" id="KW-0677">Repeat</keyword>
<dbReference type="PANTHER" id="PTHR42811">
    <property type="entry name" value="SERINE ACETYLTRANSFERASE"/>
    <property type="match status" value="1"/>
</dbReference>
<sequence>MYDNGGGVVFHHSGVCITTNTVIEKGVHIYRNVTFGAKNGKAPYIKQGAKIASHSIVLGGVIIGEHSIVAPGSVVINDVPDGKVVAGIPAKILCDVTEINYCF</sequence>
<dbReference type="RefSeq" id="WP_051663767.1">
    <property type="nucleotide sequence ID" value="NZ_FPBB01000005.1"/>
</dbReference>
<dbReference type="PROSITE" id="PS00101">
    <property type="entry name" value="HEXAPEP_TRANSFERASES"/>
    <property type="match status" value="1"/>
</dbReference>
<comment type="caution">
    <text evidence="4">The sequence shown here is derived from an EMBL/GenBank/DDBJ whole genome shotgun (WGS) entry which is preliminary data.</text>
</comment>
<keyword evidence="1" id="KW-0808">Transferase</keyword>